<dbReference type="Proteomes" id="UP000037460">
    <property type="component" value="Unassembled WGS sequence"/>
</dbReference>
<dbReference type="AlphaFoldDB" id="A0A0M0K6D2"/>
<protein>
    <submittedName>
        <fullName evidence="1">Uncharacterized protein</fullName>
    </submittedName>
</protein>
<accession>A0A0M0K6D2</accession>
<organism evidence="1 2">
    <name type="scientific">Chrysochromulina tobinii</name>
    <dbReference type="NCBI Taxonomy" id="1460289"/>
    <lineage>
        <taxon>Eukaryota</taxon>
        <taxon>Haptista</taxon>
        <taxon>Haptophyta</taxon>
        <taxon>Prymnesiophyceae</taxon>
        <taxon>Prymnesiales</taxon>
        <taxon>Chrysochromulinaceae</taxon>
        <taxon>Chrysochromulina</taxon>
    </lineage>
</organism>
<proteinExistence type="predicted"/>
<sequence length="274" mass="31207">MHENAVPPDGVWLHSWNSLARDGEFRDALTSARATGKKHIVHVCETGETLTEDDLKAVEERYFYHKQVFVVGRKVLICGFEQKPYLQFADGKFAHHNMRATVIDVLADGQVQVECEGRPIGAAVLLLPKEARKVFVQSTRCESYITGYRAKPYYHQTGANNQGNEHDAVVVDMIGMDKAGLLSMVLSRGKDLTRMKVVNLRGNTDVERRRFFTKMLVVHPKVVLLRVALGEEIDENKFRWAMEEVRENERRYGLGTEAHARSGSKRPMPFWGKH</sequence>
<gene>
    <name evidence="1" type="ORF">Ctob_012807</name>
</gene>
<keyword evidence="2" id="KW-1185">Reference proteome</keyword>
<evidence type="ECO:0000313" key="2">
    <source>
        <dbReference type="Proteomes" id="UP000037460"/>
    </source>
</evidence>
<reference evidence="2" key="1">
    <citation type="journal article" date="2015" name="PLoS Genet.">
        <title>Genome Sequence and Transcriptome Analyses of Chrysochromulina tobin: Metabolic Tools for Enhanced Algal Fitness in the Prominent Order Prymnesiales (Haptophyceae).</title>
        <authorList>
            <person name="Hovde B.T."/>
            <person name="Deodato C.R."/>
            <person name="Hunsperger H.M."/>
            <person name="Ryken S.A."/>
            <person name="Yost W."/>
            <person name="Jha R.K."/>
            <person name="Patterson J."/>
            <person name="Monnat R.J. Jr."/>
            <person name="Barlow S.B."/>
            <person name="Starkenburg S.R."/>
            <person name="Cattolico R.A."/>
        </authorList>
    </citation>
    <scope>NUCLEOTIDE SEQUENCE</scope>
    <source>
        <strain evidence="2">CCMP291</strain>
    </source>
</reference>
<comment type="caution">
    <text evidence="1">The sequence shown here is derived from an EMBL/GenBank/DDBJ whole genome shotgun (WGS) entry which is preliminary data.</text>
</comment>
<dbReference type="EMBL" id="JWZX01001225">
    <property type="protein sequence ID" value="KOO34426.1"/>
    <property type="molecule type" value="Genomic_DNA"/>
</dbReference>
<name>A0A0M0K6D2_9EUKA</name>
<evidence type="ECO:0000313" key="1">
    <source>
        <dbReference type="EMBL" id="KOO34426.1"/>
    </source>
</evidence>